<feature type="non-terminal residue" evidence="1">
    <location>
        <position position="1"/>
    </location>
</feature>
<evidence type="ECO:0000313" key="1">
    <source>
        <dbReference type="EMBL" id="KAI0036178.1"/>
    </source>
</evidence>
<reference evidence="1" key="1">
    <citation type="submission" date="2021-02" db="EMBL/GenBank/DDBJ databases">
        <authorList>
            <consortium name="DOE Joint Genome Institute"/>
            <person name="Ahrendt S."/>
            <person name="Looney B.P."/>
            <person name="Miyauchi S."/>
            <person name="Morin E."/>
            <person name="Drula E."/>
            <person name="Courty P.E."/>
            <person name="Chicoki N."/>
            <person name="Fauchery L."/>
            <person name="Kohler A."/>
            <person name="Kuo A."/>
            <person name="Labutti K."/>
            <person name="Pangilinan J."/>
            <person name="Lipzen A."/>
            <person name="Riley R."/>
            <person name="Andreopoulos W."/>
            <person name="He G."/>
            <person name="Johnson J."/>
            <person name="Barry K.W."/>
            <person name="Grigoriev I.V."/>
            <person name="Nagy L."/>
            <person name="Hibbett D."/>
            <person name="Henrissat B."/>
            <person name="Matheny P.B."/>
            <person name="Labbe J."/>
            <person name="Martin F."/>
        </authorList>
    </citation>
    <scope>NUCLEOTIDE SEQUENCE</scope>
    <source>
        <strain evidence="1">EC-137</strain>
    </source>
</reference>
<sequence length="62" mass="7258">LSLQQWLRKANKAQRRGRLALDHEDFETAFVEMVKALIIVVQRVPDHDEYQAILNPGQMEKL</sequence>
<name>A0ACB8QWJ6_9AGAM</name>
<evidence type="ECO:0000313" key="2">
    <source>
        <dbReference type="Proteomes" id="UP000814128"/>
    </source>
</evidence>
<organism evidence="1 2">
    <name type="scientific">Vararia minispora EC-137</name>
    <dbReference type="NCBI Taxonomy" id="1314806"/>
    <lineage>
        <taxon>Eukaryota</taxon>
        <taxon>Fungi</taxon>
        <taxon>Dikarya</taxon>
        <taxon>Basidiomycota</taxon>
        <taxon>Agaricomycotina</taxon>
        <taxon>Agaricomycetes</taxon>
        <taxon>Russulales</taxon>
        <taxon>Lachnocladiaceae</taxon>
        <taxon>Vararia</taxon>
    </lineage>
</organism>
<gene>
    <name evidence="1" type="ORF">K488DRAFT_13395</name>
</gene>
<protein>
    <submittedName>
        <fullName evidence="1">Uncharacterized protein</fullName>
    </submittedName>
</protein>
<reference evidence="1" key="2">
    <citation type="journal article" date="2022" name="New Phytol.">
        <title>Evolutionary transition to the ectomycorrhizal habit in the genomes of a hyperdiverse lineage of mushroom-forming fungi.</title>
        <authorList>
            <person name="Looney B."/>
            <person name="Miyauchi S."/>
            <person name="Morin E."/>
            <person name="Drula E."/>
            <person name="Courty P.E."/>
            <person name="Kohler A."/>
            <person name="Kuo A."/>
            <person name="LaButti K."/>
            <person name="Pangilinan J."/>
            <person name="Lipzen A."/>
            <person name="Riley R."/>
            <person name="Andreopoulos W."/>
            <person name="He G."/>
            <person name="Johnson J."/>
            <person name="Nolan M."/>
            <person name="Tritt A."/>
            <person name="Barry K.W."/>
            <person name="Grigoriev I.V."/>
            <person name="Nagy L.G."/>
            <person name="Hibbett D."/>
            <person name="Henrissat B."/>
            <person name="Matheny P.B."/>
            <person name="Labbe J."/>
            <person name="Martin F.M."/>
        </authorList>
    </citation>
    <scope>NUCLEOTIDE SEQUENCE</scope>
    <source>
        <strain evidence="1">EC-137</strain>
    </source>
</reference>
<comment type="caution">
    <text evidence="1">The sequence shown here is derived from an EMBL/GenBank/DDBJ whole genome shotgun (WGS) entry which is preliminary data.</text>
</comment>
<accession>A0ACB8QWJ6</accession>
<proteinExistence type="predicted"/>
<keyword evidence="2" id="KW-1185">Reference proteome</keyword>
<dbReference type="Proteomes" id="UP000814128">
    <property type="component" value="Unassembled WGS sequence"/>
</dbReference>
<feature type="non-terminal residue" evidence="1">
    <location>
        <position position="62"/>
    </location>
</feature>
<dbReference type="EMBL" id="MU273474">
    <property type="protein sequence ID" value="KAI0036178.1"/>
    <property type="molecule type" value="Genomic_DNA"/>
</dbReference>